<protein>
    <recommendedName>
        <fullName evidence="4">DUF1640 domain-containing protein</fullName>
    </recommendedName>
</protein>
<keyword evidence="1" id="KW-0472">Membrane</keyword>
<dbReference type="Proteomes" id="UP000443353">
    <property type="component" value="Unassembled WGS sequence"/>
</dbReference>
<name>A0A7X3K8K8_9BURK</name>
<feature type="transmembrane region" description="Helical" evidence="1">
    <location>
        <begin position="64"/>
        <end position="85"/>
    </location>
</feature>
<proteinExistence type="predicted"/>
<evidence type="ECO:0008006" key="4">
    <source>
        <dbReference type="Google" id="ProtNLM"/>
    </source>
</evidence>
<sequence length="94" mass="10440">MIFNELRDVPARHDKDVVLDRRLTVLETRFDTTLTMLPNKADLSELKAELKADIHGESAHLSKWMAATAVTMLIGFGLGFGGMILTMMSRLHGA</sequence>
<keyword evidence="3" id="KW-1185">Reference proteome</keyword>
<reference evidence="2 3" key="1">
    <citation type="submission" date="2019-12" db="EMBL/GenBank/DDBJ databases">
        <authorList>
            <person name="Li C."/>
            <person name="Zhao J."/>
        </authorList>
    </citation>
    <scope>NUCLEOTIDE SEQUENCE [LARGE SCALE GENOMIC DNA]</scope>
    <source>
        <strain evidence="2 3">NEAU-DD11</strain>
    </source>
</reference>
<evidence type="ECO:0000256" key="1">
    <source>
        <dbReference type="SAM" id="Phobius"/>
    </source>
</evidence>
<evidence type="ECO:0000313" key="3">
    <source>
        <dbReference type="Proteomes" id="UP000443353"/>
    </source>
</evidence>
<gene>
    <name evidence="2" type="ORF">GPY61_15905</name>
</gene>
<keyword evidence="1" id="KW-1133">Transmembrane helix</keyword>
<evidence type="ECO:0000313" key="2">
    <source>
        <dbReference type="EMBL" id="MVW61415.1"/>
    </source>
</evidence>
<organism evidence="2 3">
    <name type="scientific">Massilia cellulosiltytica</name>
    <dbReference type="NCBI Taxonomy" id="2683234"/>
    <lineage>
        <taxon>Bacteria</taxon>
        <taxon>Pseudomonadati</taxon>
        <taxon>Pseudomonadota</taxon>
        <taxon>Betaproteobacteria</taxon>
        <taxon>Burkholderiales</taxon>
        <taxon>Oxalobacteraceae</taxon>
        <taxon>Telluria group</taxon>
        <taxon>Massilia</taxon>
    </lineage>
</organism>
<keyword evidence="1" id="KW-0812">Transmembrane</keyword>
<comment type="caution">
    <text evidence="2">The sequence shown here is derived from an EMBL/GenBank/DDBJ whole genome shotgun (WGS) entry which is preliminary data.</text>
</comment>
<dbReference type="EMBL" id="WSES01000004">
    <property type="protein sequence ID" value="MVW61415.1"/>
    <property type="molecule type" value="Genomic_DNA"/>
</dbReference>
<accession>A0A7X3K8K8</accession>
<dbReference type="RefSeq" id="WP_056124534.1">
    <property type="nucleotide sequence ID" value="NZ_WSES01000004.1"/>
</dbReference>
<dbReference type="AlphaFoldDB" id="A0A7X3K8K8"/>